<reference evidence="3 4" key="1">
    <citation type="submission" date="2022-10" db="EMBL/GenBank/DDBJ databases">
        <title>Defluviimonas sp. nov., isolated from ocean surface sediments.</title>
        <authorList>
            <person name="He W."/>
            <person name="Wang L."/>
            <person name="Zhang D.-F."/>
        </authorList>
    </citation>
    <scope>NUCLEOTIDE SEQUENCE [LARGE SCALE GENOMIC DNA]</scope>
    <source>
        <strain evidence="3 4">WL0024</strain>
    </source>
</reference>
<keyword evidence="1" id="KW-0175">Coiled coil</keyword>
<evidence type="ECO:0000256" key="2">
    <source>
        <dbReference type="SAM" id="MobiDB-lite"/>
    </source>
</evidence>
<sequence>MGKQIPGASINVTEREDKPGTKAESTNTEKPAEGPDRANDTSSDEVELPPTLVGYFGEDRASPSAFFKVLRKNDVKRFRHADQEAAAKLMPTKDPEVERLWGLMAQASPPDPVDAWVWGAAQSRLKEQLGEAFDPQDHDAGRIFKSILRELSVGLSSEKKEDKKRAENLLRLAICWLVEKRKLRTWQVAEQLCPVLFKDLKAATRVAQRAVQRGRPGELRIAAAIAALGDQMVKAAEDEQARERNISNDLRFRLDDANRKLEKLRSDLEDAKKTISDQETKIAQLDQTLAAERHHWGHDLTETKAEQKVLLGERLGPLLADAIDALEIEPPAPGTALRRVKAALSVIEEAKE</sequence>
<feature type="compositionally biased region" description="Basic and acidic residues" evidence="2">
    <location>
        <begin position="30"/>
        <end position="39"/>
    </location>
</feature>
<keyword evidence="4" id="KW-1185">Reference proteome</keyword>
<evidence type="ECO:0000256" key="1">
    <source>
        <dbReference type="SAM" id="Coils"/>
    </source>
</evidence>
<accession>A0ABT2XC48</accession>
<evidence type="ECO:0000313" key="4">
    <source>
        <dbReference type="Proteomes" id="UP001209535"/>
    </source>
</evidence>
<comment type="caution">
    <text evidence="3">The sequence shown here is derived from an EMBL/GenBank/DDBJ whole genome shotgun (WGS) entry which is preliminary data.</text>
</comment>
<organism evidence="3 4">
    <name type="scientific">Albidovulum salinarum</name>
    <dbReference type="NCBI Taxonomy" id="2984153"/>
    <lineage>
        <taxon>Bacteria</taxon>
        <taxon>Pseudomonadati</taxon>
        <taxon>Pseudomonadota</taxon>
        <taxon>Alphaproteobacteria</taxon>
        <taxon>Rhodobacterales</taxon>
        <taxon>Paracoccaceae</taxon>
        <taxon>Albidovulum</taxon>
    </lineage>
</organism>
<dbReference type="RefSeq" id="WP_263337753.1">
    <property type="nucleotide sequence ID" value="NZ_JAOVQO010000014.1"/>
</dbReference>
<gene>
    <name evidence="3" type="ORF">OEZ60_14775</name>
</gene>
<proteinExistence type="predicted"/>
<dbReference type="Proteomes" id="UP001209535">
    <property type="component" value="Unassembled WGS sequence"/>
</dbReference>
<feature type="region of interest" description="Disordered" evidence="2">
    <location>
        <begin position="1"/>
        <end position="55"/>
    </location>
</feature>
<name>A0ABT2XC48_9RHOB</name>
<protein>
    <submittedName>
        <fullName evidence="3">Uncharacterized protein</fullName>
    </submittedName>
</protein>
<feature type="coiled-coil region" evidence="1">
    <location>
        <begin position="247"/>
        <end position="288"/>
    </location>
</feature>
<dbReference type="EMBL" id="JAOVQO010000014">
    <property type="protein sequence ID" value="MCU9849265.1"/>
    <property type="molecule type" value="Genomic_DNA"/>
</dbReference>
<evidence type="ECO:0000313" key="3">
    <source>
        <dbReference type="EMBL" id="MCU9849265.1"/>
    </source>
</evidence>